<dbReference type="Pfam" id="PF04389">
    <property type="entry name" value="Peptidase_M28"/>
    <property type="match status" value="1"/>
</dbReference>
<name>A0A160T4H4_9CHLR</name>
<evidence type="ECO:0000313" key="2">
    <source>
        <dbReference type="EMBL" id="CUS05181.2"/>
    </source>
</evidence>
<dbReference type="InterPro" id="IPR045175">
    <property type="entry name" value="M28_fam"/>
</dbReference>
<dbReference type="GO" id="GO:0006508">
    <property type="term" value="P:proteolysis"/>
    <property type="evidence" value="ECO:0007669"/>
    <property type="project" value="InterPro"/>
</dbReference>
<gene>
    <name evidence="2" type="ORF">CFX0092_A3303</name>
</gene>
<dbReference type="Proteomes" id="UP000215027">
    <property type="component" value="Chromosome I"/>
</dbReference>
<dbReference type="KEGG" id="pbf:CFX0092_A3303"/>
<dbReference type="Gene3D" id="3.40.630.10">
    <property type="entry name" value="Zn peptidases"/>
    <property type="match status" value="1"/>
</dbReference>
<feature type="domain" description="Peptidase M28" evidence="1">
    <location>
        <begin position="204"/>
        <end position="388"/>
    </location>
</feature>
<proteinExistence type="predicted"/>
<dbReference type="Gene3D" id="3.50.30.30">
    <property type="match status" value="1"/>
</dbReference>
<dbReference type="PANTHER" id="PTHR12147">
    <property type="entry name" value="METALLOPEPTIDASE M28 FAMILY MEMBER"/>
    <property type="match status" value="1"/>
</dbReference>
<sequence>MSQPTTAGVAGHLAALTRWPDGRPVGSAANHAAEAYIAGVLSNAGYDVERQHFDCIDWRLEGVELRLADRLLPARANPFSPPCDVSAPGHAVGSLSELEAANLEGHVALLHGELTAEPLFPKNYPFFTVEEHRRVIELLEAKRPAVVITVSPLTGAPAPIIEDGDFTLPSVTVSGDVGEALLAAAGAPITVLVHSSARPGYGANVIGRRVAPSREKLIISAHFDTKPGTPGALDNAAGVACILALAERLAAAPPAINLEFVAFNGEDHYAAPGEVAYLAGCVGDLGRVALVVNVDGVGLRHQPVTVAFFNCPAEWVEATRAIMGARPGLAEAEPWPQGDHSLFAMQGIPCIALTSGGIFDIVDSVIHTAGDTPAGVDPVRIAAAADFLGELLSQIEPPQPISAGRTG</sequence>
<protein>
    <submittedName>
        <fullName evidence="2">Peptidase, M28 family</fullName>
    </submittedName>
</protein>
<reference evidence="2" key="1">
    <citation type="submission" date="2016-01" db="EMBL/GenBank/DDBJ databases">
        <authorList>
            <person name="Mcilroy J.S."/>
            <person name="Karst M S."/>
            <person name="Albertsen M."/>
        </authorList>
    </citation>
    <scope>NUCLEOTIDE SEQUENCE</scope>
    <source>
        <strain evidence="2">Cfx-K</strain>
    </source>
</reference>
<dbReference type="PANTHER" id="PTHR12147:SF26">
    <property type="entry name" value="PEPTIDASE M28 DOMAIN-CONTAINING PROTEIN"/>
    <property type="match status" value="1"/>
</dbReference>
<dbReference type="InterPro" id="IPR007484">
    <property type="entry name" value="Peptidase_M28"/>
</dbReference>
<evidence type="ECO:0000313" key="3">
    <source>
        <dbReference type="Proteomes" id="UP000215027"/>
    </source>
</evidence>
<accession>A0A160T4H4</accession>
<dbReference type="GO" id="GO:0008235">
    <property type="term" value="F:metalloexopeptidase activity"/>
    <property type="evidence" value="ECO:0007669"/>
    <property type="project" value="InterPro"/>
</dbReference>
<dbReference type="SUPFAM" id="SSF53187">
    <property type="entry name" value="Zn-dependent exopeptidases"/>
    <property type="match status" value="1"/>
</dbReference>
<evidence type="ECO:0000259" key="1">
    <source>
        <dbReference type="Pfam" id="PF04389"/>
    </source>
</evidence>
<organism evidence="2 3">
    <name type="scientific">Candidatus Promineifilum breve</name>
    <dbReference type="NCBI Taxonomy" id="1806508"/>
    <lineage>
        <taxon>Bacteria</taxon>
        <taxon>Bacillati</taxon>
        <taxon>Chloroflexota</taxon>
        <taxon>Ardenticatenia</taxon>
        <taxon>Candidatus Promineifilales</taxon>
        <taxon>Candidatus Promineifilaceae</taxon>
        <taxon>Candidatus Promineifilum</taxon>
    </lineage>
</organism>
<dbReference type="OrthoDB" id="9762302at2"/>
<dbReference type="AlphaFoldDB" id="A0A160T4H4"/>
<keyword evidence="3" id="KW-1185">Reference proteome</keyword>
<dbReference type="RefSeq" id="WP_095044428.1">
    <property type="nucleotide sequence ID" value="NZ_LN890655.1"/>
</dbReference>
<dbReference type="EMBL" id="LN890655">
    <property type="protein sequence ID" value="CUS05181.2"/>
    <property type="molecule type" value="Genomic_DNA"/>
</dbReference>